<evidence type="ECO:0000256" key="2">
    <source>
        <dbReference type="ARBA" id="ARBA00022692"/>
    </source>
</evidence>
<keyword evidence="8" id="KW-1185">Reference proteome</keyword>
<gene>
    <name evidence="7" type="ORF">C8D97_102194</name>
</gene>
<feature type="transmembrane region" description="Helical" evidence="5">
    <location>
        <begin position="31"/>
        <end position="49"/>
    </location>
</feature>
<evidence type="ECO:0000256" key="3">
    <source>
        <dbReference type="ARBA" id="ARBA00022989"/>
    </source>
</evidence>
<dbReference type="GO" id="GO:0008381">
    <property type="term" value="F:mechanosensitive monoatomic ion channel activity"/>
    <property type="evidence" value="ECO:0007669"/>
    <property type="project" value="UniProtKB-ARBA"/>
</dbReference>
<evidence type="ECO:0000256" key="1">
    <source>
        <dbReference type="ARBA" id="ARBA00004370"/>
    </source>
</evidence>
<evidence type="ECO:0000313" key="7">
    <source>
        <dbReference type="EMBL" id="PWK53804.1"/>
    </source>
</evidence>
<keyword evidence="4 5" id="KW-0472">Membrane</keyword>
<dbReference type="Pfam" id="PF00924">
    <property type="entry name" value="MS_channel_2nd"/>
    <property type="match status" value="1"/>
</dbReference>
<dbReference type="InterPro" id="IPR006685">
    <property type="entry name" value="MscS_channel_2nd"/>
</dbReference>
<accession>A0A316FYN0</accession>
<feature type="domain" description="Mechanosensitive ion channel MscS" evidence="6">
    <location>
        <begin position="74"/>
        <end position="145"/>
    </location>
</feature>
<evidence type="ECO:0000313" key="8">
    <source>
        <dbReference type="Proteomes" id="UP000245790"/>
    </source>
</evidence>
<dbReference type="AlphaFoldDB" id="A0A316FYN0"/>
<evidence type="ECO:0000256" key="5">
    <source>
        <dbReference type="SAM" id="Phobius"/>
    </source>
</evidence>
<comment type="caution">
    <text evidence="7">The sequence shown here is derived from an EMBL/GenBank/DDBJ whole genome shotgun (WGS) entry which is preliminary data.</text>
</comment>
<dbReference type="InterPro" id="IPR023408">
    <property type="entry name" value="MscS_beta-dom_sf"/>
</dbReference>
<feature type="transmembrane region" description="Helical" evidence="5">
    <location>
        <begin position="55"/>
        <end position="74"/>
    </location>
</feature>
<comment type="subcellular location">
    <subcellularLocation>
        <location evidence="1">Membrane</location>
    </subcellularLocation>
</comment>
<dbReference type="EMBL" id="QGGU01000002">
    <property type="protein sequence ID" value="PWK53804.1"/>
    <property type="molecule type" value="Genomic_DNA"/>
</dbReference>
<dbReference type="SUPFAM" id="SSF50182">
    <property type="entry name" value="Sm-like ribonucleoproteins"/>
    <property type="match status" value="1"/>
</dbReference>
<proteinExistence type="predicted"/>
<keyword evidence="2 5" id="KW-0812">Transmembrane</keyword>
<organism evidence="7 8">
    <name type="scientific">Pleionea mediterranea</name>
    <dbReference type="NCBI Taxonomy" id="523701"/>
    <lineage>
        <taxon>Bacteria</taxon>
        <taxon>Pseudomonadati</taxon>
        <taxon>Pseudomonadota</taxon>
        <taxon>Gammaproteobacteria</taxon>
        <taxon>Oceanospirillales</taxon>
        <taxon>Pleioneaceae</taxon>
        <taxon>Pleionea</taxon>
    </lineage>
</organism>
<dbReference type="PANTHER" id="PTHR30566:SF27">
    <property type="entry name" value="MECHANOSENSITIVE ION CHANNEL PROTEIN"/>
    <property type="match status" value="1"/>
</dbReference>
<evidence type="ECO:0000256" key="4">
    <source>
        <dbReference type="ARBA" id="ARBA00023136"/>
    </source>
</evidence>
<dbReference type="PANTHER" id="PTHR30566">
    <property type="entry name" value="YNAI-RELATED MECHANOSENSITIVE ION CHANNEL"/>
    <property type="match status" value="1"/>
</dbReference>
<dbReference type="GO" id="GO:0016020">
    <property type="term" value="C:membrane"/>
    <property type="evidence" value="ECO:0007669"/>
    <property type="project" value="UniProtKB-SubCell"/>
</dbReference>
<keyword evidence="3 5" id="KW-1133">Transmembrane helix</keyword>
<protein>
    <submittedName>
        <fullName evidence="7">Mechanosensitive ion channel-like protein</fullName>
    </submittedName>
</protein>
<reference evidence="7 8" key="1">
    <citation type="submission" date="2018-05" db="EMBL/GenBank/DDBJ databases">
        <title>Genomic Encyclopedia of Type Strains, Phase IV (KMG-IV): sequencing the most valuable type-strain genomes for metagenomic binning, comparative biology and taxonomic classification.</title>
        <authorList>
            <person name="Goeker M."/>
        </authorList>
    </citation>
    <scope>NUCLEOTIDE SEQUENCE [LARGE SCALE GENOMIC DNA]</scope>
    <source>
        <strain evidence="7 8">DSM 25350</strain>
    </source>
</reference>
<dbReference type="Gene3D" id="2.30.30.60">
    <property type="match status" value="1"/>
</dbReference>
<sequence length="260" mass="29833">MIVLFNRELIIKALRNRAKRKKKDKRSTISTLRNLTNFLLFIVIFLIWSGEIQSFALSIAAFMVAIVLATREYIQCLLGFIYISSTRAFAVGDWIQIDGVFGEVANRDWLKVNLLEVDERGYAYTGKSLSIPNNQFVTHAVKNLNYLRRYANHSFSVTLPPKLNVFLFKDKILEKANEYCEPFNEVAHRYSVLIEKRLEVTISGPEPDLQIATNEYGNLVVSITIFCPTELAIEIEQKLTKDLMECWYTAEKQISPPVAP</sequence>
<dbReference type="InterPro" id="IPR010920">
    <property type="entry name" value="LSM_dom_sf"/>
</dbReference>
<dbReference type="Proteomes" id="UP000245790">
    <property type="component" value="Unassembled WGS sequence"/>
</dbReference>
<evidence type="ECO:0000259" key="6">
    <source>
        <dbReference type="Pfam" id="PF00924"/>
    </source>
</evidence>
<name>A0A316FYN0_9GAMM</name>